<dbReference type="GO" id="GO:0005737">
    <property type="term" value="C:cytoplasm"/>
    <property type="evidence" value="ECO:0007669"/>
    <property type="project" value="UniProtKB-SubCell"/>
</dbReference>
<evidence type="ECO:0000256" key="4">
    <source>
        <dbReference type="ARBA" id="ARBA00022598"/>
    </source>
</evidence>
<keyword evidence="7 8" id="KW-0573">Peptidoglycan synthesis</keyword>
<name>A0A1H5E9K8_9MICO</name>
<comment type="pathway">
    <text evidence="2 7 8">Cell wall biogenesis; peptidoglycan biosynthesis.</text>
</comment>
<evidence type="ECO:0000256" key="2">
    <source>
        <dbReference type="ARBA" id="ARBA00004752"/>
    </source>
</evidence>
<evidence type="ECO:0000256" key="1">
    <source>
        <dbReference type="ARBA" id="ARBA00004496"/>
    </source>
</evidence>
<evidence type="ECO:0000313" key="11">
    <source>
        <dbReference type="EMBL" id="SED87841.1"/>
    </source>
</evidence>
<keyword evidence="7 8" id="KW-0131">Cell cycle</keyword>
<evidence type="ECO:0000313" key="12">
    <source>
        <dbReference type="Proteomes" id="UP000199220"/>
    </source>
</evidence>
<dbReference type="NCBIfam" id="TIGR01087">
    <property type="entry name" value="murD"/>
    <property type="match status" value="1"/>
</dbReference>
<dbReference type="RefSeq" id="WP_089771904.1">
    <property type="nucleotide sequence ID" value="NZ_FNTX01000001.1"/>
</dbReference>
<protein>
    <recommendedName>
        <fullName evidence="7 8">UDP-N-acetylmuramoylalanine--D-glutamate ligase</fullName>
        <ecNumber evidence="7 8">6.3.2.9</ecNumber>
    </recommendedName>
    <alternativeName>
        <fullName evidence="7">D-glutamic acid-adding enzyme</fullName>
    </alternativeName>
    <alternativeName>
        <fullName evidence="7">UDP-N-acetylmuramoyl-L-alanyl-D-glutamate synthetase</fullName>
    </alternativeName>
</protein>
<dbReference type="Proteomes" id="UP000199220">
    <property type="component" value="Unassembled WGS sequence"/>
</dbReference>
<evidence type="ECO:0000256" key="7">
    <source>
        <dbReference type="HAMAP-Rule" id="MF_00639"/>
    </source>
</evidence>
<keyword evidence="3 7" id="KW-0963">Cytoplasm</keyword>
<feature type="binding site" evidence="7">
    <location>
        <begin position="128"/>
        <end position="134"/>
    </location>
    <ligand>
        <name>ATP</name>
        <dbReference type="ChEBI" id="CHEBI:30616"/>
    </ligand>
</feature>
<evidence type="ECO:0000256" key="5">
    <source>
        <dbReference type="ARBA" id="ARBA00022741"/>
    </source>
</evidence>
<dbReference type="GO" id="GO:0051301">
    <property type="term" value="P:cell division"/>
    <property type="evidence" value="ECO:0007669"/>
    <property type="project" value="UniProtKB-KW"/>
</dbReference>
<dbReference type="OrthoDB" id="9809796at2"/>
<evidence type="ECO:0000256" key="6">
    <source>
        <dbReference type="ARBA" id="ARBA00022840"/>
    </source>
</evidence>
<dbReference type="EMBL" id="FNTX01000001">
    <property type="protein sequence ID" value="SED87841.1"/>
    <property type="molecule type" value="Genomic_DNA"/>
</dbReference>
<proteinExistence type="inferred from homology"/>
<dbReference type="PANTHER" id="PTHR43692:SF1">
    <property type="entry name" value="UDP-N-ACETYLMURAMOYLALANINE--D-GLUTAMATE LIGASE"/>
    <property type="match status" value="1"/>
</dbReference>
<dbReference type="InterPro" id="IPR004101">
    <property type="entry name" value="Mur_ligase_C"/>
</dbReference>
<dbReference type="InterPro" id="IPR036565">
    <property type="entry name" value="Mur-like_cat_sf"/>
</dbReference>
<dbReference type="Pfam" id="PF02875">
    <property type="entry name" value="Mur_ligase_C"/>
    <property type="match status" value="1"/>
</dbReference>
<keyword evidence="12" id="KW-1185">Reference proteome</keyword>
<accession>A0A1H5E9K8</accession>
<dbReference type="SUPFAM" id="SSF53623">
    <property type="entry name" value="MurD-like peptide ligases, catalytic domain"/>
    <property type="match status" value="1"/>
</dbReference>
<evidence type="ECO:0000259" key="10">
    <source>
        <dbReference type="Pfam" id="PF08245"/>
    </source>
</evidence>
<dbReference type="EC" id="6.3.2.9" evidence="7 8"/>
<comment type="subcellular location">
    <subcellularLocation>
        <location evidence="1 7 8">Cytoplasm</location>
    </subcellularLocation>
</comment>
<dbReference type="PANTHER" id="PTHR43692">
    <property type="entry name" value="UDP-N-ACETYLMURAMOYLALANINE--D-GLUTAMATE LIGASE"/>
    <property type="match status" value="1"/>
</dbReference>
<keyword evidence="7 8" id="KW-0132">Cell division</keyword>
<dbReference type="Pfam" id="PF08245">
    <property type="entry name" value="Mur_ligase_M"/>
    <property type="match status" value="1"/>
</dbReference>
<dbReference type="GO" id="GO:0008764">
    <property type="term" value="F:UDP-N-acetylmuramoylalanine-D-glutamate ligase activity"/>
    <property type="evidence" value="ECO:0007669"/>
    <property type="project" value="UniProtKB-UniRule"/>
</dbReference>
<dbReference type="InterPro" id="IPR013221">
    <property type="entry name" value="Mur_ligase_cen"/>
</dbReference>
<feature type="domain" description="Mur ligase central" evidence="10">
    <location>
        <begin position="127"/>
        <end position="265"/>
    </location>
</feature>
<dbReference type="GO" id="GO:0071555">
    <property type="term" value="P:cell wall organization"/>
    <property type="evidence" value="ECO:0007669"/>
    <property type="project" value="UniProtKB-KW"/>
</dbReference>
<evidence type="ECO:0000256" key="3">
    <source>
        <dbReference type="ARBA" id="ARBA00022490"/>
    </source>
</evidence>
<keyword evidence="5 7" id="KW-0547">Nucleotide-binding</keyword>
<dbReference type="Gene3D" id="3.40.50.720">
    <property type="entry name" value="NAD(P)-binding Rossmann-like Domain"/>
    <property type="match status" value="1"/>
</dbReference>
<dbReference type="SUPFAM" id="SSF53244">
    <property type="entry name" value="MurD-like peptide ligases, peptide-binding domain"/>
    <property type="match status" value="1"/>
</dbReference>
<dbReference type="Gene3D" id="3.40.1190.10">
    <property type="entry name" value="Mur-like, catalytic domain"/>
    <property type="match status" value="1"/>
</dbReference>
<reference evidence="12" key="1">
    <citation type="submission" date="2016-10" db="EMBL/GenBank/DDBJ databases">
        <authorList>
            <person name="Varghese N."/>
            <person name="Submissions S."/>
        </authorList>
    </citation>
    <scope>NUCLEOTIDE SEQUENCE [LARGE SCALE GENOMIC DNA]</scope>
    <source>
        <strain evidence="12">DSM 21368</strain>
    </source>
</reference>
<dbReference type="UniPathway" id="UPA00219"/>
<dbReference type="Pfam" id="PF21799">
    <property type="entry name" value="MurD-like_N"/>
    <property type="match status" value="1"/>
</dbReference>
<dbReference type="GO" id="GO:0005524">
    <property type="term" value="F:ATP binding"/>
    <property type="evidence" value="ECO:0007669"/>
    <property type="project" value="UniProtKB-UniRule"/>
</dbReference>
<comment type="similarity">
    <text evidence="7">Belongs to the MurCDEF family.</text>
</comment>
<keyword evidence="4 7" id="KW-0436">Ligase</keyword>
<dbReference type="InterPro" id="IPR005762">
    <property type="entry name" value="MurD"/>
</dbReference>
<comment type="function">
    <text evidence="7 8">Cell wall formation. Catalyzes the addition of glutamate to the nucleotide precursor UDP-N-acetylmuramoyl-L-alanine (UMA).</text>
</comment>
<dbReference type="STRING" id="648782.SAMN04488554_0942"/>
<dbReference type="Gene3D" id="3.90.190.20">
    <property type="entry name" value="Mur ligase, C-terminal domain"/>
    <property type="match status" value="1"/>
</dbReference>
<evidence type="ECO:0000259" key="9">
    <source>
        <dbReference type="Pfam" id="PF02875"/>
    </source>
</evidence>
<dbReference type="SUPFAM" id="SSF51984">
    <property type="entry name" value="MurCD N-terminal domain"/>
    <property type="match status" value="1"/>
</dbReference>
<dbReference type="GO" id="GO:0008360">
    <property type="term" value="P:regulation of cell shape"/>
    <property type="evidence" value="ECO:0007669"/>
    <property type="project" value="UniProtKB-KW"/>
</dbReference>
<evidence type="ECO:0000256" key="8">
    <source>
        <dbReference type="RuleBase" id="RU003664"/>
    </source>
</evidence>
<organism evidence="11 12">
    <name type="scientific">Ruania alba</name>
    <dbReference type="NCBI Taxonomy" id="648782"/>
    <lineage>
        <taxon>Bacteria</taxon>
        <taxon>Bacillati</taxon>
        <taxon>Actinomycetota</taxon>
        <taxon>Actinomycetes</taxon>
        <taxon>Micrococcales</taxon>
        <taxon>Ruaniaceae</taxon>
        <taxon>Ruania</taxon>
    </lineage>
</organism>
<comment type="catalytic activity">
    <reaction evidence="7 8">
        <text>UDP-N-acetyl-alpha-D-muramoyl-L-alanine + D-glutamate + ATP = UDP-N-acetyl-alpha-D-muramoyl-L-alanyl-D-glutamate + ADP + phosphate + H(+)</text>
        <dbReference type="Rhea" id="RHEA:16429"/>
        <dbReference type="ChEBI" id="CHEBI:15378"/>
        <dbReference type="ChEBI" id="CHEBI:29986"/>
        <dbReference type="ChEBI" id="CHEBI:30616"/>
        <dbReference type="ChEBI" id="CHEBI:43474"/>
        <dbReference type="ChEBI" id="CHEBI:83898"/>
        <dbReference type="ChEBI" id="CHEBI:83900"/>
        <dbReference type="ChEBI" id="CHEBI:456216"/>
        <dbReference type="EC" id="6.3.2.9"/>
    </reaction>
</comment>
<dbReference type="AlphaFoldDB" id="A0A1H5E9K8"/>
<dbReference type="HAMAP" id="MF_00639">
    <property type="entry name" value="MurD"/>
    <property type="match status" value="1"/>
</dbReference>
<keyword evidence="7 8" id="KW-0961">Cell wall biogenesis/degradation</keyword>
<keyword evidence="7 8" id="KW-0133">Cell shape</keyword>
<dbReference type="GO" id="GO:0009252">
    <property type="term" value="P:peptidoglycan biosynthetic process"/>
    <property type="evidence" value="ECO:0007669"/>
    <property type="project" value="UniProtKB-UniRule"/>
</dbReference>
<gene>
    <name evidence="7" type="primary">murD</name>
    <name evidence="11" type="ORF">SAMN04488554_0942</name>
</gene>
<feature type="domain" description="Mur ligase C-terminal" evidence="9">
    <location>
        <begin position="344"/>
        <end position="465"/>
    </location>
</feature>
<sequence length="490" mass="50557">MSAGTGIDELRGRNVLVAGLGASGRSAVEVLTELGARVTAVDGRDLQDVLPPGADLPAGVRVITEPDPTTLAERTWEDAPSLVVASPGWRPTTPVLAAAAAHGVPVWSEVELAWQICPATVRWLTLTGTNGKTTTVSMLAEMLTAHGWRAPAVGNVGTPIATTVLGARGGDGPGLDALAVELSSFQLHHTHSVSAIASACLNVDADHLDWHGSMDDYVDAKARVHHRTQLACVYNVADPRTRTMVAEADVAEGARAVGFTLGSPGVGEVGVVEDVLADRAFVANRQTHAAELGSLADLAHLGSGAEVPPHIVANALAAGALARAAGVEPAAVAAGLRAYTPGEHRMQTVATIDGVRYVDDSKATNAHAAAAALSAMEPGRTVWIAGGLAKGARLDDLVAMHREKLRAAVVIGVDQRPVLDALERHAPGLPREVVPAGDTEVMRTAVDAAHALARPGDVVLLAPACASMDQFRSYAARGDAFAAAVRDRES</sequence>
<dbReference type="InterPro" id="IPR036615">
    <property type="entry name" value="Mur_ligase_C_dom_sf"/>
</dbReference>
<keyword evidence="6 7" id="KW-0067">ATP-binding</keyword>